<proteinExistence type="inferred from homology"/>
<dbReference type="PANTHER" id="PTHR21700:SF42">
    <property type="entry name" value="TRANSTHYRETIN-RELATED FAMILY DOMAIN-RELATED"/>
    <property type="match status" value="1"/>
</dbReference>
<evidence type="ECO:0000256" key="3">
    <source>
        <dbReference type="ARBA" id="ARBA00022525"/>
    </source>
</evidence>
<organism evidence="6 7">
    <name type="scientific">Caenorhabditis remanei</name>
    <name type="common">Caenorhabditis vulgaris</name>
    <dbReference type="NCBI Taxonomy" id="31234"/>
    <lineage>
        <taxon>Eukaryota</taxon>
        <taxon>Metazoa</taxon>
        <taxon>Ecdysozoa</taxon>
        <taxon>Nematoda</taxon>
        <taxon>Chromadorea</taxon>
        <taxon>Rhabditida</taxon>
        <taxon>Rhabditina</taxon>
        <taxon>Rhabditomorpha</taxon>
        <taxon>Rhabditoidea</taxon>
        <taxon>Rhabditidae</taxon>
        <taxon>Peloderinae</taxon>
        <taxon>Caenorhabditis</taxon>
    </lineage>
</organism>
<evidence type="ECO:0000256" key="1">
    <source>
        <dbReference type="ARBA" id="ARBA00004613"/>
    </source>
</evidence>
<dbReference type="RefSeq" id="XP_003093615.2">
    <property type="nucleotide sequence ID" value="XM_003093567.2"/>
</dbReference>
<comment type="similarity">
    <text evidence="2">Belongs to the nematode transthyretin-like family.</text>
</comment>
<name>A0A6A5GPA4_CAERE</name>
<gene>
    <name evidence="6" type="ORF">GCK72_013452</name>
</gene>
<evidence type="ECO:0000313" key="6">
    <source>
        <dbReference type="EMBL" id="KAF1756997.1"/>
    </source>
</evidence>
<accession>A0A6A5GPA4</accession>
<dbReference type="GeneID" id="9822979"/>
<dbReference type="PANTHER" id="PTHR21700">
    <property type="entry name" value="TRANSTHYRETIN-LIKE FAMILY PROTEIN-RELATED"/>
    <property type="match status" value="1"/>
</dbReference>
<dbReference type="Gene3D" id="2.60.40.3330">
    <property type="match status" value="1"/>
</dbReference>
<keyword evidence="3" id="KW-0964">Secreted</keyword>
<dbReference type="CTD" id="9822979"/>
<dbReference type="InterPro" id="IPR001534">
    <property type="entry name" value="Transthyretin-like"/>
</dbReference>
<feature type="chain" id="PRO_5025548992" evidence="5">
    <location>
        <begin position="22"/>
        <end position="160"/>
    </location>
</feature>
<evidence type="ECO:0000256" key="2">
    <source>
        <dbReference type="ARBA" id="ARBA00010112"/>
    </source>
</evidence>
<dbReference type="InterPro" id="IPR038479">
    <property type="entry name" value="Transthyretin-like_sf"/>
</dbReference>
<dbReference type="Proteomes" id="UP000483820">
    <property type="component" value="Chromosome IV"/>
</dbReference>
<comment type="subcellular location">
    <subcellularLocation>
        <location evidence="1">Secreted</location>
    </subcellularLocation>
</comment>
<dbReference type="GO" id="GO:0005576">
    <property type="term" value="C:extracellular region"/>
    <property type="evidence" value="ECO:0007669"/>
    <property type="project" value="UniProtKB-SubCell"/>
</dbReference>
<protein>
    <submittedName>
        <fullName evidence="6">Uncharacterized protein</fullName>
    </submittedName>
</protein>
<keyword evidence="4 5" id="KW-0732">Signal</keyword>
<dbReference type="KEGG" id="crq:GCK72_013452"/>
<reference evidence="6 7" key="1">
    <citation type="submission" date="2019-12" db="EMBL/GenBank/DDBJ databases">
        <title>Chromosome-level assembly of the Caenorhabditis remanei genome.</title>
        <authorList>
            <person name="Teterina A.A."/>
            <person name="Willis J.H."/>
            <person name="Phillips P.C."/>
        </authorList>
    </citation>
    <scope>NUCLEOTIDE SEQUENCE [LARGE SCALE GENOMIC DNA]</scope>
    <source>
        <strain evidence="6 7">PX506</strain>
        <tissue evidence="6">Whole organism</tissue>
    </source>
</reference>
<sequence length="160" mass="18231">MHKPTLLISLLFFILPSVSIAGNAAVHVRGRLVCNGKPFKNEKVELYDKNKVKRDTRILTTKTDELGNFVIQASINEWTFFTPNPYIYFPNYCVLTTKIGSFECANGIKIFVPEAFVHEGHLPKSTFDIGEVELSNVKTEQQGLERLVYSIFDQQECRDV</sequence>
<dbReference type="EMBL" id="WUAV01000004">
    <property type="protein sequence ID" value="KAF1756997.1"/>
    <property type="molecule type" value="Genomic_DNA"/>
</dbReference>
<dbReference type="AlphaFoldDB" id="A0A6A5GPA4"/>
<feature type="signal peptide" evidence="5">
    <location>
        <begin position="1"/>
        <end position="21"/>
    </location>
</feature>
<dbReference type="Pfam" id="PF01060">
    <property type="entry name" value="TTR-52"/>
    <property type="match status" value="1"/>
</dbReference>
<evidence type="ECO:0000313" key="7">
    <source>
        <dbReference type="Proteomes" id="UP000483820"/>
    </source>
</evidence>
<evidence type="ECO:0000256" key="4">
    <source>
        <dbReference type="ARBA" id="ARBA00022729"/>
    </source>
</evidence>
<dbReference type="GO" id="GO:0009986">
    <property type="term" value="C:cell surface"/>
    <property type="evidence" value="ECO:0007669"/>
    <property type="project" value="InterPro"/>
</dbReference>
<comment type="caution">
    <text evidence="6">The sequence shown here is derived from an EMBL/GenBank/DDBJ whole genome shotgun (WGS) entry which is preliminary data.</text>
</comment>
<evidence type="ECO:0000256" key="5">
    <source>
        <dbReference type="SAM" id="SignalP"/>
    </source>
</evidence>